<dbReference type="PANTHER" id="PTHR47849">
    <property type="entry name" value="CHITIN-BINDING LECTIN 1"/>
    <property type="match status" value="1"/>
</dbReference>
<dbReference type="InterPro" id="IPR001002">
    <property type="entry name" value="Chitin-bd_1"/>
</dbReference>
<dbReference type="PANTHER" id="PTHR47849:SF8">
    <property type="entry name" value="LECTIN"/>
    <property type="match status" value="1"/>
</dbReference>
<feature type="region of interest" description="Disordered" evidence="4">
    <location>
        <begin position="213"/>
        <end position="264"/>
    </location>
</feature>
<dbReference type="Pfam" id="PF00187">
    <property type="entry name" value="Chitin_bind_1"/>
    <property type="match status" value="1"/>
</dbReference>
<feature type="signal peptide" evidence="5">
    <location>
        <begin position="1"/>
        <end position="17"/>
    </location>
</feature>
<comment type="caution">
    <text evidence="3">Lacks conserved residue(s) required for the propagation of feature annotation.</text>
</comment>
<feature type="domain" description="Chitin-binding type-1" evidence="6">
    <location>
        <begin position="65"/>
        <end position="111"/>
    </location>
</feature>
<dbReference type="CDD" id="cd00035">
    <property type="entry name" value="ChtBD1"/>
    <property type="match status" value="1"/>
</dbReference>
<evidence type="ECO:0000259" key="6">
    <source>
        <dbReference type="PROSITE" id="PS50941"/>
    </source>
</evidence>
<feature type="disulfide bond" evidence="3">
    <location>
        <begin position="270"/>
        <end position="285"/>
    </location>
</feature>
<feature type="disulfide bond" evidence="3">
    <location>
        <begin position="180"/>
        <end position="194"/>
    </location>
</feature>
<keyword evidence="2 3" id="KW-1015">Disulfide bond</keyword>
<feature type="domain" description="Chitin-binding type-1" evidence="6">
    <location>
        <begin position="267"/>
        <end position="313"/>
    </location>
</feature>
<dbReference type="AlphaFoldDB" id="A0A6A6VAU5"/>
<feature type="disulfide bond" evidence="3">
    <location>
        <begin position="284"/>
        <end position="298"/>
    </location>
</feature>
<keyword evidence="5" id="KW-0732">Signal</keyword>
<proteinExistence type="predicted"/>
<evidence type="ECO:0000256" key="1">
    <source>
        <dbReference type="ARBA" id="ARBA00022669"/>
    </source>
</evidence>
<feature type="region of interest" description="Disordered" evidence="4">
    <location>
        <begin position="119"/>
        <end position="154"/>
    </location>
</feature>
<accession>A0A6A6VAU5</accession>
<dbReference type="PROSITE" id="PS50941">
    <property type="entry name" value="CHIT_BIND_I_2"/>
    <property type="match status" value="3"/>
</dbReference>
<evidence type="ECO:0000256" key="5">
    <source>
        <dbReference type="SAM" id="SignalP"/>
    </source>
</evidence>
<keyword evidence="1 3" id="KW-0147">Chitin-binding</keyword>
<dbReference type="Gene3D" id="3.30.60.10">
    <property type="entry name" value="Endochitinase-like"/>
    <property type="match status" value="2"/>
</dbReference>
<dbReference type="PROSITE" id="PS00026">
    <property type="entry name" value="CHIT_BIND_I_1"/>
    <property type="match status" value="1"/>
</dbReference>
<feature type="disulfide bond" evidence="3">
    <location>
        <begin position="82"/>
        <end position="96"/>
    </location>
</feature>
<name>A0A6A6VAU5_9PLEO</name>
<dbReference type="Proteomes" id="UP000799440">
    <property type="component" value="Unassembled WGS sequence"/>
</dbReference>
<feature type="disulfide bond" evidence="3">
    <location>
        <begin position="77"/>
        <end position="89"/>
    </location>
</feature>
<dbReference type="PRINTS" id="PR00451">
    <property type="entry name" value="CHITINBINDNG"/>
</dbReference>
<feature type="compositionally biased region" description="Low complexity" evidence="4">
    <location>
        <begin position="214"/>
        <end position="232"/>
    </location>
</feature>
<organism evidence="7 8">
    <name type="scientific">Sporormia fimetaria CBS 119925</name>
    <dbReference type="NCBI Taxonomy" id="1340428"/>
    <lineage>
        <taxon>Eukaryota</taxon>
        <taxon>Fungi</taxon>
        <taxon>Dikarya</taxon>
        <taxon>Ascomycota</taxon>
        <taxon>Pezizomycotina</taxon>
        <taxon>Dothideomycetes</taxon>
        <taxon>Pleosporomycetidae</taxon>
        <taxon>Pleosporales</taxon>
        <taxon>Sporormiaceae</taxon>
        <taxon>Sporormia</taxon>
    </lineage>
</organism>
<feature type="disulfide bond" evidence="3">
    <location>
        <begin position="166"/>
        <end position="181"/>
    </location>
</feature>
<dbReference type="InterPro" id="IPR036861">
    <property type="entry name" value="Endochitinase-like_sf"/>
</dbReference>
<protein>
    <submittedName>
        <fullName evidence="7">Carbohydrate-binding module family 18 protein</fullName>
    </submittedName>
</protein>
<feature type="compositionally biased region" description="Low complexity" evidence="4">
    <location>
        <begin position="131"/>
        <end position="154"/>
    </location>
</feature>
<dbReference type="SMART" id="SM00270">
    <property type="entry name" value="ChtBD1"/>
    <property type="match status" value="3"/>
</dbReference>
<evidence type="ECO:0000313" key="8">
    <source>
        <dbReference type="Proteomes" id="UP000799440"/>
    </source>
</evidence>
<evidence type="ECO:0000313" key="7">
    <source>
        <dbReference type="EMBL" id="KAF2747718.1"/>
    </source>
</evidence>
<sequence>MKWVYIGFAASFGSVTASVLSNSVVETGKTTLHARNADLQSFQKRNATTSSFGFFSRFLTRRQEGGRCGPEGGNARCANNLCCSSYGWCGDAFEYCGEIVGCQPQFGRCGDAPVIPSSTVVPPSSTPTPRPSSSSSSTPVVVPSSTSSTLPPLPSGTLVISPNGQCGNATTCAGSSFGNCCSEFYYCGSGAAYCGTGCRTGFGTCGGDPGGIPGSSSSSPSPTSSPTSIRPPSSSPPPPSSTSSSSTSRTSSTSSARPTPTVPVSTDGRCGNGISCTGSTYGRCCSDYFWCGEGPDYCSPNYGCRPEWGVCGVL</sequence>
<evidence type="ECO:0000256" key="2">
    <source>
        <dbReference type="ARBA" id="ARBA00023157"/>
    </source>
</evidence>
<feature type="chain" id="PRO_5025688121" evidence="5">
    <location>
        <begin position="18"/>
        <end position="314"/>
    </location>
</feature>
<reference evidence="7" key="1">
    <citation type="journal article" date="2020" name="Stud. Mycol.">
        <title>101 Dothideomycetes genomes: a test case for predicting lifestyles and emergence of pathogens.</title>
        <authorList>
            <person name="Haridas S."/>
            <person name="Albert R."/>
            <person name="Binder M."/>
            <person name="Bloem J."/>
            <person name="Labutti K."/>
            <person name="Salamov A."/>
            <person name="Andreopoulos B."/>
            <person name="Baker S."/>
            <person name="Barry K."/>
            <person name="Bills G."/>
            <person name="Bluhm B."/>
            <person name="Cannon C."/>
            <person name="Castanera R."/>
            <person name="Culley D."/>
            <person name="Daum C."/>
            <person name="Ezra D."/>
            <person name="Gonzalez J."/>
            <person name="Henrissat B."/>
            <person name="Kuo A."/>
            <person name="Liang C."/>
            <person name="Lipzen A."/>
            <person name="Lutzoni F."/>
            <person name="Magnuson J."/>
            <person name="Mondo S."/>
            <person name="Nolan M."/>
            <person name="Ohm R."/>
            <person name="Pangilinan J."/>
            <person name="Park H.-J."/>
            <person name="Ramirez L."/>
            <person name="Alfaro M."/>
            <person name="Sun H."/>
            <person name="Tritt A."/>
            <person name="Yoshinaga Y."/>
            <person name="Zwiers L.-H."/>
            <person name="Turgeon B."/>
            <person name="Goodwin S."/>
            <person name="Spatafora J."/>
            <person name="Crous P."/>
            <person name="Grigoriev I."/>
        </authorList>
    </citation>
    <scope>NUCLEOTIDE SEQUENCE</scope>
    <source>
        <strain evidence="7">CBS 119925</strain>
    </source>
</reference>
<dbReference type="EMBL" id="MU006571">
    <property type="protein sequence ID" value="KAF2747718.1"/>
    <property type="molecule type" value="Genomic_DNA"/>
</dbReference>
<feature type="domain" description="Chitin-binding type-1" evidence="6">
    <location>
        <begin position="163"/>
        <end position="207"/>
    </location>
</feature>
<dbReference type="GO" id="GO:0008061">
    <property type="term" value="F:chitin binding"/>
    <property type="evidence" value="ECO:0007669"/>
    <property type="project" value="UniProtKB-UniRule"/>
</dbReference>
<feature type="disulfide bond" evidence="3">
    <location>
        <begin position="68"/>
        <end position="83"/>
    </location>
</feature>
<evidence type="ECO:0000256" key="4">
    <source>
        <dbReference type="SAM" id="MobiDB-lite"/>
    </source>
</evidence>
<dbReference type="OrthoDB" id="1193027at2759"/>
<feature type="compositionally biased region" description="Low complexity" evidence="4">
    <location>
        <begin position="241"/>
        <end position="264"/>
    </location>
</feature>
<dbReference type="SUPFAM" id="SSF57016">
    <property type="entry name" value="Plant lectins/antimicrobial peptides"/>
    <property type="match status" value="3"/>
</dbReference>
<gene>
    <name evidence="7" type="ORF">M011DRAFT_458158</name>
</gene>
<dbReference type="InterPro" id="IPR018371">
    <property type="entry name" value="Chitin-binding_1_CS"/>
</dbReference>
<evidence type="ECO:0000256" key="3">
    <source>
        <dbReference type="PROSITE-ProRule" id="PRU00261"/>
    </source>
</evidence>
<keyword evidence="8" id="KW-1185">Reference proteome</keyword>